<feature type="region of interest" description="Disordered" evidence="1">
    <location>
        <begin position="227"/>
        <end position="251"/>
    </location>
</feature>
<feature type="compositionally biased region" description="Basic and acidic residues" evidence="1">
    <location>
        <begin position="434"/>
        <end position="445"/>
    </location>
</feature>
<dbReference type="AlphaFoldDB" id="A0A9W4URZ9"/>
<evidence type="ECO:0000313" key="2">
    <source>
        <dbReference type="EMBL" id="CAI6340379.1"/>
    </source>
</evidence>
<evidence type="ECO:0000313" key="3">
    <source>
        <dbReference type="Proteomes" id="UP001152607"/>
    </source>
</evidence>
<feature type="region of interest" description="Disordered" evidence="1">
    <location>
        <begin position="307"/>
        <end position="338"/>
    </location>
</feature>
<gene>
    <name evidence="2" type="ORF">PDIGIT_LOCUS13555</name>
</gene>
<name>A0A9W4URZ9_9PLEO</name>
<feature type="compositionally biased region" description="Polar residues" evidence="1">
    <location>
        <begin position="238"/>
        <end position="247"/>
    </location>
</feature>
<sequence>MADISGSVPPIASSHAAKLNNVVSERVLVPLTLSQVAEFIFDVLPGELGVEQQHALRAALEKRPNYRVFLSVPVPPAIENQDGVHERGEVSSVRSEDRVGGSQEWTKPLRTPPPTDLVSHVEKPVRPLEHSTANAIAVESNGPPIKVENNRSSLERTIRQPPMAKEAMTDPANSVTVETADHVEQGTVKIPGVKNRVDSQQTGTAVDSGPIKATYGFRLYEIAPSPPVTPRSKGYESTVPNTPQSPVFRQPNFGDLPMDVTTAFYCPDADNIIAGIHRTDTEIREFNAGIQHLKEKVMRDYNTKVRPWEESPDCWSTDAMTPSSPSSPSSPSPSHSHLTQAIVEQDSKVNAIESKATVPSRRNTPPPQALGTPKPPSKPRVLTTSDPLTEVQTEKSVSALTERARRLRRRTTLAEYSSTSLLSSPTPTTGAKRHLQDEEPQDRPNKSRKTI</sequence>
<feature type="compositionally biased region" description="Polar residues" evidence="1">
    <location>
        <begin position="382"/>
        <end position="398"/>
    </location>
</feature>
<evidence type="ECO:0000256" key="1">
    <source>
        <dbReference type="SAM" id="MobiDB-lite"/>
    </source>
</evidence>
<feature type="compositionally biased region" description="Pro residues" evidence="1">
    <location>
        <begin position="364"/>
        <end position="378"/>
    </location>
</feature>
<comment type="caution">
    <text evidence="2">The sequence shown here is derived from an EMBL/GenBank/DDBJ whole genome shotgun (WGS) entry which is preliminary data.</text>
</comment>
<reference evidence="2" key="1">
    <citation type="submission" date="2023-01" db="EMBL/GenBank/DDBJ databases">
        <authorList>
            <person name="Van Ghelder C."/>
            <person name="Rancurel C."/>
        </authorList>
    </citation>
    <scope>NUCLEOTIDE SEQUENCE</scope>
    <source>
        <strain evidence="2">CNCM I-4278</strain>
    </source>
</reference>
<keyword evidence="3" id="KW-1185">Reference proteome</keyword>
<feature type="compositionally biased region" description="Basic and acidic residues" evidence="1">
    <location>
        <begin position="82"/>
        <end position="99"/>
    </location>
</feature>
<feature type="region of interest" description="Disordered" evidence="1">
    <location>
        <begin position="80"/>
        <end position="118"/>
    </location>
</feature>
<dbReference type="EMBL" id="CAOQHR010000010">
    <property type="protein sequence ID" value="CAI6340379.1"/>
    <property type="molecule type" value="Genomic_DNA"/>
</dbReference>
<organism evidence="2 3">
    <name type="scientific">Periconia digitata</name>
    <dbReference type="NCBI Taxonomy" id="1303443"/>
    <lineage>
        <taxon>Eukaryota</taxon>
        <taxon>Fungi</taxon>
        <taxon>Dikarya</taxon>
        <taxon>Ascomycota</taxon>
        <taxon>Pezizomycotina</taxon>
        <taxon>Dothideomycetes</taxon>
        <taxon>Pleosporomycetidae</taxon>
        <taxon>Pleosporales</taxon>
        <taxon>Massarineae</taxon>
        <taxon>Periconiaceae</taxon>
        <taxon>Periconia</taxon>
    </lineage>
</organism>
<accession>A0A9W4URZ9</accession>
<dbReference type="Proteomes" id="UP001152607">
    <property type="component" value="Unassembled WGS sequence"/>
</dbReference>
<feature type="compositionally biased region" description="Low complexity" evidence="1">
    <location>
        <begin position="322"/>
        <end position="337"/>
    </location>
</feature>
<feature type="compositionally biased region" description="Low complexity" evidence="1">
    <location>
        <begin position="413"/>
        <end position="429"/>
    </location>
</feature>
<feature type="region of interest" description="Disordered" evidence="1">
    <location>
        <begin position="355"/>
        <end position="451"/>
    </location>
</feature>
<proteinExistence type="predicted"/>
<protein>
    <submittedName>
        <fullName evidence="2">Uncharacterized protein</fullName>
    </submittedName>
</protein>